<sequence>MGALQIWGICSEHEQRLKYKHILKFHPTIKMKQQLFYINIKEILDKSFFKTFQYKIILYKYFLLLLLNVFKSQELQQLLFYKIKNLNEKNTLKFYYFNNYMDQEQNSLGLLGILDFRLIQQISKYLMAREIFNLGLTNSFFKEQLLNFKKKEISIKKNSFVTNDGIELYLELDISDIYDKIAIIQAIVETKDQGWATVPYSSSWVTLTLFNEQQDYLTHQQQPFEQRIYSNYKEKQFAERRLTITEAMNVDNSKKQLNESILGLSRKGQFKKLGIVQKCLEIAWECYLKSAKIIVFYRD</sequence>
<dbReference type="OrthoDB" id="308283at2759"/>
<proteinExistence type="predicted"/>
<accession>A0A8S1KXB4</accession>
<comment type="caution">
    <text evidence="1">The sequence shown here is derived from an EMBL/GenBank/DDBJ whole genome shotgun (WGS) entry which is preliminary data.</text>
</comment>
<name>A0A8S1KXB4_9CILI</name>
<protein>
    <submittedName>
        <fullName evidence="1">Uncharacterized protein</fullName>
    </submittedName>
</protein>
<dbReference type="EMBL" id="CAJJDN010000012">
    <property type="protein sequence ID" value="CAD8058042.1"/>
    <property type="molecule type" value="Genomic_DNA"/>
</dbReference>
<keyword evidence="2" id="KW-1185">Reference proteome</keyword>
<reference evidence="1" key="1">
    <citation type="submission" date="2021-01" db="EMBL/GenBank/DDBJ databases">
        <authorList>
            <consortium name="Genoscope - CEA"/>
            <person name="William W."/>
        </authorList>
    </citation>
    <scope>NUCLEOTIDE SEQUENCE</scope>
</reference>
<evidence type="ECO:0000313" key="1">
    <source>
        <dbReference type="EMBL" id="CAD8058042.1"/>
    </source>
</evidence>
<organism evidence="1 2">
    <name type="scientific">Paramecium sonneborni</name>
    <dbReference type="NCBI Taxonomy" id="65129"/>
    <lineage>
        <taxon>Eukaryota</taxon>
        <taxon>Sar</taxon>
        <taxon>Alveolata</taxon>
        <taxon>Ciliophora</taxon>
        <taxon>Intramacronucleata</taxon>
        <taxon>Oligohymenophorea</taxon>
        <taxon>Peniculida</taxon>
        <taxon>Parameciidae</taxon>
        <taxon>Paramecium</taxon>
    </lineage>
</organism>
<dbReference type="Proteomes" id="UP000692954">
    <property type="component" value="Unassembled WGS sequence"/>
</dbReference>
<evidence type="ECO:0000313" key="2">
    <source>
        <dbReference type="Proteomes" id="UP000692954"/>
    </source>
</evidence>
<dbReference type="AlphaFoldDB" id="A0A8S1KXB4"/>
<gene>
    <name evidence="1" type="ORF">PSON_ATCC_30995.1.T0120001</name>
</gene>